<evidence type="ECO:0000256" key="3">
    <source>
        <dbReference type="ARBA" id="ARBA00022694"/>
    </source>
</evidence>
<dbReference type="GO" id="GO:0002949">
    <property type="term" value="P:tRNA threonylcarbamoyladenosine modification"/>
    <property type="evidence" value="ECO:0007669"/>
    <property type="project" value="InterPro"/>
</dbReference>
<name>A0A382E366_9ZZZZ</name>
<dbReference type="PANTHER" id="PTHR11735:SF6">
    <property type="entry name" value="TRNA N6-ADENOSINE THREONYLCARBAMOYLTRANSFERASE, MITOCHONDRIAL"/>
    <property type="match status" value="1"/>
</dbReference>
<reference evidence="8" key="1">
    <citation type="submission" date="2018-05" db="EMBL/GenBank/DDBJ databases">
        <authorList>
            <person name="Lanie J.A."/>
            <person name="Ng W.-L."/>
            <person name="Kazmierczak K.M."/>
            <person name="Andrzejewski T.M."/>
            <person name="Davidsen T.M."/>
            <person name="Wayne K.J."/>
            <person name="Tettelin H."/>
            <person name="Glass J.I."/>
            <person name="Rusch D."/>
            <person name="Podicherti R."/>
            <person name="Tsui H.-C.T."/>
            <person name="Winkler M.E."/>
        </authorList>
    </citation>
    <scope>NUCLEOTIDE SEQUENCE</scope>
</reference>
<protein>
    <recommendedName>
        <fullName evidence="1">N(6)-L-threonylcarbamoyladenine synthase</fullName>
        <ecNumber evidence="1">2.3.1.234</ecNumber>
    </recommendedName>
</protein>
<dbReference type="InterPro" id="IPR043129">
    <property type="entry name" value="ATPase_NBD"/>
</dbReference>
<keyword evidence="5" id="KW-0012">Acyltransferase</keyword>
<organism evidence="8">
    <name type="scientific">marine metagenome</name>
    <dbReference type="NCBI Taxonomy" id="408172"/>
    <lineage>
        <taxon>unclassified sequences</taxon>
        <taxon>metagenomes</taxon>
        <taxon>ecological metagenomes</taxon>
    </lineage>
</organism>
<dbReference type="HAMAP" id="MF_01445">
    <property type="entry name" value="TsaD"/>
    <property type="match status" value="1"/>
</dbReference>
<keyword evidence="3" id="KW-0819">tRNA processing</keyword>
<dbReference type="InterPro" id="IPR000905">
    <property type="entry name" value="Gcp-like_dom"/>
</dbReference>
<evidence type="ECO:0000313" key="8">
    <source>
        <dbReference type="EMBL" id="SVB44822.1"/>
    </source>
</evidence>
<dbReference type="InterPro" id="IPR022450">
    <property type="entry name" value="TsaD"/>
</dbReference>
<dbReference type="Gene3D" id="3.30.420.40">
    <property type="match status" value="2"/>
</dbReference>
<sequence length="348" mass="36243">MLILGIETSCDETAVAVVDDGQRILSNVISSQVEVHSRYGGVVPEVASRQHMLAITPIYRASLEEAGVVPGDLDAVAVTSGPGLAGSLLVGINYAKGLSLGLGAPLFGMNHLEGHMYAGWLEDGPTPDETIGFPLVCLLVSGGHTELVLMRGHGNYQLLGSTRDDAAGEAFDKAARVLGLGFPGGPAIQRTAALANRVEPLPRAWLRGTLEFSFSGLKTALLNKARELDVAIGLIDKPGIVLDADGEERRRSLAAGFQEAVVEVLVTKALEAVAQYAALGIIVGGGVSANASLRATIQDRSPVPVVIPKPVLCTDNGAMIAAAAFYGVQRGLQPNIDIDANPRQGFAL</sequence>
<comment type="catalytic activity">
    <reaction evidence="6">
        <text>L-threonylcarbamoyladenylate + adenosine(37) in tRNA = N(6)-L-threonylcarbamoyladenosine(37) in tRNA + AMP + H(+)</text>
        <dbReference type="Rhea" id="RHEA:37059"/>
        <dbReference type="Rhea" id="RHEA-COMP:10162"/>
        <dbReference type="Rhea" id="RHEA-COMP:10163"/>
        <dbReference type="ChEBI" id="CHEBI:15378"/>
        <dbReference type="ChEBI" id="CHEBI:73682"/>
        <dbReference type="ChEBI" id="CHEBI:74411"/>
        <dbReference type="ChEBI" id="CHEBI:74418"/>
        <dbReference type="ChEBI" id="CHEBI:456215"/>
        <dbReference type="EC" id="2.3.1.234"/>
    </reaction>
</comment>
<dbReference type="GO" id="GO:0061711">
    <property type="term" value="F:tRNA N(6)-L-threonylcarbamoyladenine synthase activity"/>
    <property type="evidence" value="ECO:0007669"/>
    <property type="project" value="UniProtKB-EC"/>
</dbReference>
<evidence type="ECO:0000256" key="1">
    <source>
        <dbReference type="ARBA" id="ARBA00012156"/>
    </source>
</evidence>
<dbReference type="NCBIfam" id="TIGR00329">
    <property type="entry name" value="gcp_kae1"/>
    <property type="match status" value="1"/>
</dbReference>
<evidence type="ECO:0000256" key="2">
    <source>
        <dbReference type="ARBA" id="ARBA00022679"/>
    </source>
</evidence>
<dbReference type="InterPro" id="IPR017860">
    <property type="entry name" value="Peptidase_M22_CS"/>
</dbReference>
<evidence type="ECO:0000256" key="6">
    <source>
        <dbReference type="ARBA" id="ARBA00048117"/>
    </source>
</evidence>
<evidence type="ECO:0000256" key="5">
    <source>
        <dbReference type="ARBA" id="ARBA00023315"/>
    </source>
</evidence>
<dbReference type="EMBL" id="UINC01042334">
    <property type="protein sequence ID" value="SVB44822.1"/>
    <property type="molecule type" value="Genomic_DNA"/>
</dbReference>
<proteinExistence type="inferred from homology"/>
<evidence type="ECO:0000259" key="7">
    <source>
        <dbReference type="Pfam" id="PF00814"/>
    </source>
</evidence>
<accession>A0A382E366</accession>
<dbReference type="Pfam" id="PF00814">
    <property type="entry name" value="TsaD"/>
    <property type="match status" value="1"/>
</dbReference>
<dbReference type="SUPFAM" id="SSF53067">
    <property type="entry name" value="Actin-like ATPase domain"/>
    <property type="match status" value="1"/>
</dbReference>
<dbReference type="PANTHER" id="PTHR11735">
    <property type="entry name" value="TRNA N6-ADENOSINE THREONYLCARBAMOYLTRANSFERASE"/>
    <property type="match status" value="1"/>
</dbReference>
<gene>
    <name evidence="8" type="ORF">METZ01_LOCUS197676</name>
</gene>
<dbReference type="CDD" id="cd24133">
    <property type="entry name" value="ASKHA_NBD_TsaD_bac"/>
    <property type="match status" value="1"/>
</dbReference>
<dbReference type="FunFam" id="3.30.420.40:FF:000012">
    <property type="entry name" value="tRNA N6-adenosine threonylcarbamoyltransferase"/>
    <property type="match status" value="1"/>
</dbReference>
<dbReference type="PRINTS" id="PR00789">
    <property type="entry name" value="OSIALOPTASE"/>
</dbReference>
<feature type="domain" description="Gcp-like" evidence="7">
    <location>
        <begin position="24"/>
        <end position="321"/>
    </location>
</feature>
<keyword evidence="4" id="KW-0479">Metal-binding</keyword>
<dbReference type="NCBIfam" id="TIGR03723">
    <property type="entry name" value="T6A_TsaD_YgjD"/>
    <property type="match status" value="1"/>
</dbReference>
<dbReference type="PROSITE" id="PS01016">
    <property type="entry name" value="GLYCOPROTEASE"/>
    <property type="match status" value="1"/>
</dbReference>
<dbReference type="InterPro" id="IPR017861">
    <property type="entry name" value="KAE1/TsaD"/>
</dbReference>
<evidence type="ECO:0000256" key="4">
    <source>
        <dbReference type="ARBA" id="ARBA00022723"/>
    </source>
</evidence>
<dbReference type="AlphaFoldDB" id="A0A382E366"/>
<keyword evidence="2" id="KW-0808">Transferase</keyword>
<dbReference type="EC" id="2.3.1.234" evidence="1"/>
<dbReference type="GO" id="GO:0046872">
    <property type="term" value="F:metal ion binding"/>
    <property type="evidence" value="ECO:0007669"/>
    <property type="project" value="UniProtKB-KW"/>
</dbReference>